<sequence length="63" mass="6305">MGQQTDPVDLGSRRAMVLTLTAAALMLLAGLAILHTAGGLHLGPATPRTPTVSTTPAPSTSTP</sequence>
<keyword evidence="2" id="KW-1133">Transmembrane helix</keyword>
<gene>
    <name evidence="3" type="ORF">GCM10009740_19040</name>
</gene>
<organism evidence="3 4">
    <name type="scientific">Terrabacter terrae</name>
    <dbReference type="NCBI Taxonomy" id="318434"/>
    <lineage>
        <taxon>Bacteria</taxon>
        <taxon>Bacillati</taxon>
        <taxon>Actinomycetota</taxon>
        <taxon>Actinomycetes</taxon>
        <taxon>Micrococcales</taxon>
        <taxon>Intrasporangiaceae</taxon>
        <taxon>Terrabacter</taxon>
    </lineage>
</organism>
<dbReference type="Proteomes" id="UP001501285">
    <property type="component" value="Unassembled WGS sequence"/>
</dbReference>
<keyword evidence="2" id="KW-0812">Transmembrane</keyword>
<comment type="caution">
    <text evidence="3">The sequence shown here is derived from an EMBL/GenBank/DDBJ whole genome shotgun (WGS) entry which is preliminary data.</text>
</comment>
<evidence type="ECO:0000313" key="4">
    <source>
        <dbReference type="Proteomes" id="UP001501285"/>
    </source>
</evidence>
<feature type="transmembrane region" description="Helical" evidence="2">
    <location>
        <begin position="15"/>
        <end position="34"/>
    </location>
</feature>
<evidence type="ECO:0000256" key="2">
    <source>
        <dbReference type="SAM" id="Phobius"/>
    </source>
</evidence>
<keyword evidence="2" id="KW-0472">Membrane</keyword>
<feature type="compositionally biased region" description="Low complexity" evidence="1">
    <location>
        <begin position="44"/>
        <end position="63"/>
    </location>
</feature>
<reference evidence="3 4" key="1">
    <citation type="journal article" date="2019" name="Int. J. Syst. Evol. Microbiol.">
        <title>The Global Catalogue of Microorganisms (GCM) 10K type strain sequencing project: providing services to taxonomists for standard genome sequencing and annotation.</title>
        <authorList>
            <consortium name="The Broad Institute Genomics Platform"/>
            <consortium name="The Broad Institute Genome Sequencing Center for Infectious Disease"/>
            <person name="Wu L."/>
            <person name="Ma J."/>
        </authorList>
    </citation>
    <scope>NUCLEOTIDE SEQUENCE [LARGE SCALE GENOMIC DNA]</scope>
    <source>
        <strain evidence="3 4">JCM 14283</strain>
    </source>
</reference>
<name>A0ABN2U543_9MICO</name>
<feature type="region of interest" description="Disordered" evidence="1">
    <location>
        <begin position="39"/>
        <end position="63"/>
    </location>
</feature>
<proteinExistence type="predicted"/>
<protein>
    <submittedName>
        <fullName evidence="3">Uncharacterized protein</fullName>
    </submittedName>
</protein>
<accession>A0ABN2U543</accession>
<evidence type="ECO:0000256" key="1">
    <source>
        <dbReference type="SAM" id="MobiDB-lite"/>
    </source>
</evidence>
<keyword evidence="4" id="KW-1185">Reference proteome</keyword>
<evidence type="ECO:0000313" key="3">
    <source>
        <dbReference type="EMBL" id="GAA2029580.1"/>
    </source>
</evidence>
<dbReference type="RefSeq" id="WP_343990613.1">
    <property type="nucleotide sequence ID" value="NZ_BAAANB010000020.1"/>
</dbReference>
<dbReference type="EMBL" id="BAAANB010000020">
    <property type="protein sequence ID" value="GAA2029580.1"/>
    <property type="molecule type" value="Genomic_DNA"/>
</dbReference>